<evidence type="ECO:0000313" key="4">
    <source>
        <dbReference type="Proteomes" id="UP000811492"/>
    </source>
</evidence>
<keyword evidence="2" id="KW-1133">Transmembrane helix</keyword>
<gene>
    <name evidence="3" type="ORF">JSQ98_09250</name>
</gene>
<dbReference type="Proteomes" id="UP000811492">
    <property type="component" value="Unassembled WGS sequence"/>
</dbReference>
<sequence length="289" mass="31169">MQMTPTDRELDLRLRAQAHPDPILSEGACRAVVAQAEGAAKSKSRRFRVSVIASAAALVAVAVPSAAIANTLFSAQTGIFNATEKQMAEGNTAEEASESGEDTVWPGSEGSPGAEWIDMSSSDLDGFIASRAPRDIPLPAGVSWDDALDRFFERFDQEEYVAYNDLGGGGQIMAESLVIDTMLENTAKREWLTAWFAAHESGDVEAMNEAGGALERSVDWPAERASTRGAYAEQMREWARLIAGGDYDAAQAYAQYYEWTDLHDGVDRNVVSDEIFSGARTAQAAEGSQ</sequence>
<protein>
    <submittedName>
        <fullName evidence="3">Uncharacterized protein</fullName>
    </submittedName>
</protein>
<proteinExistence type="predicted"/>
<accession>A0ABS5M5W8</accession>
<keyword evidence="2" id="KW-0472">Membrane</keyword>
<comment type="caution">
    <text evidence="3">The sequence shown here is derived from an EMBL/GenBank/DDBJ whole genome shotgun (WGS) entry which is preliminary data.</text>
</comment>
<reference evidence="3 4" key="1">
    <citation type="submission" date="2021-02" db="EMBL/GenBank/DDBJ databases">
        <title>Draft genome and description of Leucobacter sp nov strain Marseille-Q4368.</title>
        <authorList>
            <person name="Boxberger M."/>
            <person name="La Scola B."/>
        </authorList>
    </citation>
    <scope>NUCLEOTIDE SEQUENCE [LARGE SCALE GENOMIC DNA]</scope>
    <source>
        <strain evidence="3 4">Marseille-Q4368</strain>
    </source>
</reference>
<keyword evidence="4" id="KW-1185">Reference proteome</keyword>
<dbReference type="EMBL" id="JAFEVO010000001">
    <property type="protein sequence ID" value="MBS3182375.1"/>
    <property type="molecule type" value="Genomic_DNA"/>
</dbReference>
<name>A0ABS5M5W8_9MICO</name>
<feature type="transmembrane region" description="Helical" evidence="2">
    <location>
        <begin position="51"/>
        <end position="73"/>
    </location>
</feature>
<evidence type="ECO:0000256" key="1">
    <source>
        <dbReference type="SAM" id="MobiDB-lite"/>
    </source>
</evidence>
<evidence type="ECO:0000256" key="2">
    <source>
        <dbReference type="SAM" id="Phobius"/>
    </source>
</evidence>
<organism evidence="3 4">
    <name type="scientific">Leucobacter manosquensis</name>
    <dbReference type="NCBI Taxonomy" id="2810611"/>
    <lineage>
        <taxon>Bacteria</taxon>
        <taxon>Bacillati</taxon>
        <taxon>Actinomycetota</taxon>
        <taxon>Actinomycetes</taxon>
        <taxon>Micrococcales</taxon>
        <taxon>Microbacteriaceae</taxon>
        <taxon>Leucobacter</taxon>
    </lineage>
</organism>
<evidence type="ECO:0000313" key="3">
    <source>
        <dbReference type="EMBL" id="MBS3182375.1"/>
    </source>
</evidence>
<dbReference type="RefSeq" id="WP_211649375.1">
    <property type="nucleotide sequence ID" value="NZ_JAFEVO010000001.1"/>
</dbReference>
<feature type="region of interest" description="Disordered" evidence="1">
    <location>
        <begin position="87"/>
        <end position="116"/>
    </location>
</feature>
<keyword evidence="2" id="KW-0812">Transmembrane</keyword>